<dbReference type="GO" id="GO:0016787">
    <property type="term" value="F:hydrolase activity"/>
    <property type="evidence" value="ECO:0007669"/>
    <property type="project" value="UniProtKB-KW"/>
</dbReference>
<organism evidence="7 8">
    <name type="scientific">Nocardiopsis tropica</name>
    <dbReference type="NCBI Taxonomy" id="109330"/>
    <lineage>
        <taxon>Bacteria</taxon>
        <taxon>Bacillati</taxon>
        <taxon>Actinomycetota</taxon>
        <taxon>Actinomycetes</taxon>
        <taxon>Streptosporangiales</taxon>
        <taxon>Nocardiopsidaceae</taxon>
        <taxon>Nocardiopsis</taxon>
    </lineage>
</organism>
<keyword evidence="3 7" id="KW-0378">Hydrolase</keyword>
<protein>
    <submittedName>
        <fullName evidence="7">Alpha/beta fold hydrolase</fullName>
    </submittedName>
</protein>
<dbReference type="Proteomes" id="UP001432401">
    <property type="component" value="Unassembled WGS sequence"/>
</dbReference>
<accession>A0ABV1ZZB8</accession>
<proteinExistence type="inferred from homology"/>
<dbReference type="InterPro" id="IPR029058">
    <property type="entry name" value="AB_hydrolase_fold"/>
</dbReference>
<dbReference type="EMBL" id="JBEQNB010000012">
    <property type="protein sequence ID" value="MES0836379.1"/>
    <property type="molecule type" value="Genomic_DNA"/>
</dbReference>
<comment type="similarity">
    <text evidence="1">Belongs to the peptidase S33 family.</text>
</comment>
<dbReference type="Gene3D" id="3.40.50.1820">
    <property type="entry name" value="alpha/beta hydrolase"/>
    <property type="match status" value="1"/>
</dbReference>
<keyword evidence="2 4" id="KW-0732">Signal</keyword>
<reference evidence="7 8" key="1">
    <citation type="submission" date="2024-06" db="EMBL/GenBank/DDBJ databases">
        <authorList>
            <person name="Bataeva Y.V."/>
            <person name="Grigorian L.N."/>
            <person name="Solomentsev V.I."/>
        </authorList>
    </citation>
    <scope>NUCLEOTIDE SEQUENCE [LARGE SCALE GENOMIC DNA]</scope>
    <source>
        <strain evidence="8">SCPM-O-B-12605 (RCAM04882)</strain>
    </source>
</reference>
<dbReference type="Pfam" id="PF00561">
    <property type="entry name" value="Abhydrolase_1"/>
    <property type="match status" value="1"/>
</dbReference>
<evidence type="ECO:0000256" key="3">
    <source>
        <dbReference type="ARBA" id="ARBA00022801"/>
    </source>
</evidence>
<dbReference type="InterPro" id="IPR013595">
    <property type="entry name" value="Pept_S33_TAP-like_C"/>
</dbReference>
<feature type="domain" description="AB hydrolase-1" evidence="5">
    <location>
        <begin position="85"/>
        <end position="260"/>
    </location>
</feature>
<dbReference type="RefSeq" id="WP_352985204.1">
    <property type="nucleotide sequence ID" value="NZ_JBEQNA010000001.1"/>
</dbReference>
<dbReference type="PANTHER" id="PTHR43248">
    <property type="entry name" value="2-SUCCINYL-6-HYDROXY-2,4-CYCLOHEXADIENE-1-CARBOXYLATE SYNTHASE"/>
    <property type="match status" value="1"/>
</dbReference>
<comment type="caution">
    <text evidence="7">The sequence shown here is derived from an EMBL/GenBank/DDBJ whole genome shotgun (WGS) entry which is preliminary data.</text>
</comment>
<dbReference type="InterPro" id="IPR000073">
    <property type="entry name" value="AB_hydrolase_1"/>
</dbReference>
<dbReference type="InterPro" id="IPR051601">
    <property type="entry name" value="Serine_prot/Carboxylest_S33"/>
</dbReference>
<dbReference type="Pfam" id="PF08386">
    <property type="entry name" value="Abhydrolase_4"/>
    <property type="match status" value="1"/>
</dbReference>
<evidence type="ECO:0000313" key="8">
    <source>
        <dbReference type="Proteomes" id="UP001432401"/>
    </source>
</evidence>
<evidence type="ECO:0000313" key="7">
    <source>
        <dbReference type="EMBL" id="MES0836379.1"/>
    </source>
</evidence>
<evidence type="ECO:0000256" key="2">
    <source>
        <dbReference type="ARBA" id="ARBA00022729"/>
    </source>
</evidence>
<evidence type="ECO:0000256" key="1">
    <source>
        <dbReference type="ARBA" id="ARBA00010088"/>
    </source>
</evidence>
<gene>
    <name evidence="7" type="ORF">ABUK86_21555</name>
</gene>
<keyword evidence="8" id="KW-1185">Reference proteome</keyword>
<evidence type="ECO:0000256" key="4">
    <source>
        <dbReference type="SAM" id="SignalP"/>
    </source>
</evidence>
<dbReference type="SUPFAM" id="SSF53474">
    <property type="entry name" value="alpha/beta-Hydrolases"/>
    <property type="match status" value="1"/>
</dbReference>
<sequence>MPLARSAALAAASGLLLTASAAPASAAPGPEPEWRLCSDVARGWDESDDRTLCATVPVPLDHGDPDGRTIDIAVTRVPATGENAYPILFNPGGPGHQGVTMPGRILDSEAADLALGHDLVGFDPRGVGYSDAVECEMGGADPDPGLSDEESARRVAEEQSRINRECHAHDPELVASLTAENVARDMDLIREALGAETVGYYGVSWGTLLGAAYRSMYDDRVEAMLLDSVMSPEASVTVLDEGQAMAAQAAFHRFTDWVAEHDDHYGLGTEADRIRDEVYGLREELTDEPRTGPDGTVADGGTVTALLATPEREWPANARSLVTLLDGGVPEWGVRNGPVPGTGWDAEPSGFDAFAQVSLLCNDSDSPRDFDQVWQNRLERAERYPVMGTLGFYEHSCVGWPEEGVKPDLNRGDSPLQLVGHVDEMVTPHVWALDMGRAIGGEVMSVEDDGHGTLSDLDCASAAVDFFATGRTTTQTCPGPPAPTPED</sequence>
<evidence type="ECO:0000259" key="6">
    <source>
        <dbReference type="Pfam" id="PF08386"/>
    </source>
</evidence>
<feature type="domain" description="Peptidase S33 tripeptidyl aminopeptidase-like C-terminal" evidence="6">
    <location>
        <begin position="392"/>
        <end position="473"/>
    </location>
</feature>
<dbReference type="PANTHER" id="PTHR43248:SF29">
    <property type="entry name" value="TRIPEPTIDYL AMINOPEPTIDASE"/>
    <property type="match status" value="1"/>
</dbReference>
<feature type="chain" id="PRO_5045924627" evidence="4">
    <location>
        <begin position="27"/>
        <end position="487"/>
    </location>
</feature>
<evidence type="ECO:0000259" key="5">
    <source>
        <dbReference type="Pfam" id="PF00561"/>
    </source>
</evidence>
<feature type="signal peptide" evidence="4">
    <location>
        <begin position="1"/>
        <end position="26"/>
    </location>
</feature>
<name>A0ABV1ZZB8_9ACTN</name>